<comment type="caution">
    <text evidence="1">The sequence shown here is derived from an EMBL/GenBank/DDBJ whole genome shotgun (WGS) entry which is preliminary data.</text>
</comment>
<keyword evidence="2" id="KW-1185">Reference proteome</keyword>
<accession>A0ABQ4ZKA4</accession>
<reference evidence="1" key="1">
    <citation type="journal article" date="2022" name="Int. J. Mol. Sci.">
        <title>Draft Genome of Tanacetum Coccineum: Genomic Comparison of Closely Related Tanacetum-Family Plants.</title>
        <authorList>
            <person name="Yamashiro T."/>
            <person name="Shiraishi A."/>
            <person name="Nakayama K."/>
            <person name="Satake H."/>
        </authorList>
    </citation>
    <scope>NUCLEOTIDE SEQUENCE</scope>
</reference>
<protein>
    <recommendedName>
        <fullName evidence="3">Protein kinase-like domain, concanavalin A-like lectin/glucanase domain protein</fullName>
    </recommendedName>
</protein>
<reference evidence="1" key="2">
    <citation type="submission" date="2022-01" db="EMBL/GenBank/DDBJ databases">
        <authorList>
            <person name="Yamashiro T."/>
            <person name="Shiraishi A."/>
            <person name="Satake H."/>
            <person name="Nakayama K."/>
        </authorList>
    </citation>
    <scope>NUCLEOTIDE SEQUENCE</scope>
</reference>
<evidence type="ECO:0008006" key="3">
    <source>
        <dbReference type="Google" id="ProtNLM"/>
    </source>
</evidence>
<sequence length="202" mass="23948">MKNVNPLSPPESPTSPISKRFQELHKLLESLNIDVPPPINEPSFLEEESGFELLFEEIKSKEMVEVLDYEIDEEREEEEEDDVEYFNTFPIKEEKQIYIDLESPINVISRLYYGYIMNGRLELRRDPSNPKKTCNFLGRVRGLSVFIRNFTYICDFVIFEDVRSVIDMYLGEMVLEKPFVKESKLVYNHEEGTVFLKRKERM</sequence>
<evidence type="ECO:0000313" key="2">
    <source>
        <dbReference type="Proteomes" id="UP001151760"/>
    </source>
</evidence>
<name>A0ABQ4ZKA4_9ASTR</name>
<evidence type="ECO:0000313" key="1">
    <source>
        <dbReference type="EMBL" id="GJS89617.1"/>
    </source>
</evidence>
<proteinExistence type="predicted"/>
<dbReference type="Proteomes" id="UP001151760">
    <property type="component" value="Unassembled WGS sequence"/>
</dbReference>
<organism evidence="1 2">
    <name type="scientific">Tanacetum coccineum</name>
    <dbReference type="NCBI Taxonomy" id="301880"/>
    <lineage>
        <taxon>Eukaryota</taxon>
        <taxon>Viridiplantae</taxon>
        <taxon>Streptophyta</taxon>
        <taxon>Embryophyta</taxon>
        <taxon>Tracheophyta</taxon>
        <taxon>Spermatophyta</taxon>
        <taxon>Magnoliopsida</taxon>
        <taxon>eudicotyledons</taxon>
        <taxon>Gunneridae</taxon>
        <taxon>Pentapetalae</taxon>
        <taxon>asterids</taxon>
        <taxon>campanulids</taxon>
        <taxon>Asterales</taxon>
        <taxon>Asteraceae</taxon>
        <taxon>Asteroideae</taxon>
        <taxon>Anthemideae</taxon>
        <taxon>Anthemidinae</taxon>
        <taxon>Tanacetum</taxon>
    </lineage>
</organism>
<dbReference type="EMBL" id="BQNB010011364">
    <property type="protein sequence ID" value="GJS89617.1"/>
    <property type="molecule type" value="Genomic_DNA"/>
</dbReference>
<gene>
    <name evidence="1" type="ORF">Tco_0772253</name>
</gene>